<sequence>MTRSLLRILAVGVCLLSAALSATPVDDKKMTKMLKAGGATLALAAQPMWFFGEAMGHPSCYPTSATDVQGSQTPSVDLCMYPDTGCGCRQAGVKAGKPGPSFPVYYSFKQCNATEVRVAYNLFYEKDGCKPNGLNGHPYDWERVIVVWGKGNDTKWVPSRLMLSQHMGYQTLSWDNIASTFNTGDAKFSRGGRDGHRGRDHAKVYVSWSKHAHYHDQLTGWHDPLSQLTGLAHRSDDWWYFPVKGDYVLADGSTSIGATLASFEWGSADSFPGKVHEGLCEAH</sequence>
<evidence type="ECO:0000313" key="2">
    <source>
        <dbReference type="EMBL" id="KAK0631498.1"/>
    </source>
</evidence>
<evidence type="ECO:0008006" key="4">
    <source>
        <dbReference type="Google" id="ProtNLM"/>
    </source>
</evidence>
<feature type="signal peptide" evidence="1">
    <location>
        <begin position="1"/>
        <end position="21"/>
    </location>
</feature>
<dbReference type="Proteomes" id="UP001175000">
    <property type="component" value="Unassembled WGS sequence"/>
</dbReference>
<dbReference type="InterPro" id="IPR008701">
    <property type="entry name" value="NPP1"/>
</dbReference>
<keyword evidence="1" id="KW-0732">Signal</keyword>
<accession>A0AA39XCN5</accession>
<name>A0AA39XCN5_9PEZI</name>
<evidence type="ECO:0000313" key="3">
    <source>
        <dbReference type="Proteomes" id="UP001175000"/>
    </source>
</evidence>
<organism evidence="2 3">
    <name type="scientific">Immersiella caudata</name>
    <dbReference type="NCBI Taxonomy" id="314043"/>
    <lineage>
        <taxon>Eukaryota</taxon>
        <taxon>Fungi</taxon>
        <taxon>Dikarya</taxon>
        <taxon>Ascomycota</taxon>
        <taxon>Pezizomycotina</taxon>
        <taxon>Sordariomycetes</taxon>
        <taxon>Sordariomycetidae</taxon>
        <taxon>Sordariales</taxon>
        <taxon>Lasiosphaeriaceae</taxon>
        <taxon>Immersiella</taxon>
    </lineage>
</organism>
<reference evidence="2" key="1">
    <citation type="submission" date="2023-06" db="EMBL/GenBank/DDBJ databases">
        <title>Genome-scale phylogeny and comparative genomics of the fungal order Sordariales.</title>
        <authorList>
            <consortium name="Lawrence Berkeley National Laboratory"/>
            <person name="Hensen N."/>
            <person name="Bonometti L."/>
            <person name="Westerberg I."/>
            <person name="Brannstrom I.O."/>
            <person name="Guillou S."/>
            <person name="Cros-Aarteil S."/>
            <person name="Calhoun S."/>
            <person name="Haridas S."/>
            <person name="Kuo A."/>
            <person name="Mondo S."/>
            <person name="Pangilinan J."/>
            <person name="Riley R."/>
            <person name="Labutti K."/>
            <person name="Andreopoulos B."/>
            <person name="Lipzen A."/>
            <person name="Chen C."/>
            <person name="Yanf M."/>
            <person name="Daum C."/>
            <person name="Ng V."/>
            <person name="Clum A."/>
            <person name="Steindorff A."/>
            <person name="Ohm R."/>
            <person name="Martin F."/>
            <person name="Silar P."/>
            <person name="Natvig D."/>
            <person name="Lalanne C."/>
            <person name="Gautier V."/>
            <person name="Ament-Velasquez S.L."/>
            <person name="Kruys A."/>
            <person name="Hutchinson M.I."/>
            <person name="Powell A.J."/>
            <person name="Barry K."/>
            <person name="Miller A.N."/>
            <person name="Grigoriev I.V."/>
            <person name="Debuchy R."/>
            <person name="Gladieux P."/>
            <person name="Thoren M.H."/>
            <person name="Johannesson H."/>
        </authorList>
    </citation>
    <scope>NUCLEOTIDE SEQUENCE</scope>
    <source>
        <strain evidence="2">CBS 606.72</strain>
    </source>
</reference>
<dbReference type="Pfam" id="PF05630">
    <property type="entry name" value="NPP1"/>
    <property type="match status" value="1"/>
</dbReference>
<gene>
    <name evidence="2" type="ORF">B0T14DRAFT_532226</name>
</gene>
<feature type="chain" id="PRO_5041207405" description="Necrosis inducing protein (NPP1)" evidence="1">
    <location>
        <begin position="22"/>
        <end position="283"/>
    </location>
</feature>
<evidence type="ECO:0000256" key="1">
    <source>
        <dbReference type="SAM" id="SignalP"/>
    </source>
</evidence>
<dbReference type="AlphaFoldDB" id="A0AA39XCN5"/>
<protein>
    <recommendedName>
        <fullName evidence="4">Necrosis inducing protein (NPP1)</fullName>
    </recommendedName>
</protein>
<dbReference type="EMBL" id="JAULSU010000001">
    <property type="protein sequence ID" value="KAK0631498.1"/>
    <property type="molecule type" value="Genomic_DNA"/>
</dbReference>
<comment type="caution">
    <text evidence="2">The sequence shown here is derived from an EMBL/GenBank/DDBJ whole genome shotgun (WGS) entry which is preliminary data.</text>
</comment>
<proteinExistence type="predicted"/>
<keyword evidence="3" id="KW-1185">Reference proteome</keyword>